<gene>
    <name evidence="2" type="ORF">PCOR1329_LOCUS72440</name>
</gene>
<name>A0ABN9X4S0_9DINO</name>
<comment type="caution">
    <text evidence="2">The sequence shown here is derived from an EMBL/GenBank/DDBJ whole genome shotgun (WGS) entry which is preliminary data.</text>
</comment>
<feature type="compositionally biased region" description="Basic residues" evidence="1">
    <location>
        <begin position="67"/>
        <end position="95"/>
    </location>
</feature>
<dbReference type="EMBL" id="CAUYUJ010019685">
    <property type="protein sequence ID" value="CAK0892924.1"/>
    <property type="molecule type" value="Genomic_DNA"/>
</dbReference>
<organism evidence="2 3">
    <name type="scientific">Prorocentrum cordatum</name>
    <dbReference type="NCBI Taxonomy" id="2364126"/>
    <lineage>
        <taxon>Eukaryota</taxon>
        <taxon>Sar</taxon>
        <taxon>Alveolata</taxon>
        <taxon>Dinophyceae</taxon>
        <taxon>Prorocentrales</taxon>
        <taxon>Prorocentraceae</taxon>
        <taxon>Prorocentrum</taxon>
    </lineage>
</organism>
<sequence length="119" mass="12925">MAIMTYTLAFGLAPLVSQTVARLGPRTMKSERLVGALLWAALLVLNVLGTDTGLAVHGNCSANCAVPHHHRPRPHHHRNRRQHHRHDRRRRRGGGKRLSAAAGRAAATASRLGGRCDAP</sequence>
<feature type="region of interest" description="Disordered" evidence="1">
    <location>
        <begin position="67"/>
        <end position="119"/>
    </location>
</feature>
<protein>
    <submittedName>
        <fullName evidence="2">Uncharacterized protein</fullName>
    </submittedName>
</protein>
<evidence type="ECO:0000313" key="2">
    <source>
        <dbReference type="EMBL" id="CAK0892924.1"/>
    </source>
</evidence>
<evidence type="ECO:0000313" key="3">
    <source>
        <dbReference type="Proteomes" id="UP001189429"/>
    </source>
</evidence>
<proteinExistence type="predicted"/>
<keyword evidence="3" id="KW-1185">Reference proteome</keyword>
<accession>A0ABN9X4S0</accession>
<feature type="compositionally biased region" description="Low complexity" evidence="1">
    <location>
        <begin position="97"/>
        <end position="119"/>
    </location>
</feature>
<evidence type="ECO:0000256" key="1">
    <source>
        <dbReference type="SAM" id="MobiDB-lite"/>
    </source>
</evidence>
<reference evidence="2" key="1">
    <citation type="submission" date="2023-10" db="EMBL/GenBank/DDBJ databases">
        <authorList>
            <person name="Chen Y."/>
            <person name="Shah S."/>
            <person name="Dougan E. K."/>
            <person name="Thang M."/>
            <person name="Chan C."/>
        </authorList>
    </citation>
    <scope>NUCLEOTIDE SEQUENCE [LARGE SCALE GENOMIC DNA]</scope>
</reference>
<dbReference type="Proteomes" id="UP001189429">
    <property type="component" value="Unassembled WGS sequence"/>
</dbReference>